<dbReference type="RefSeq" id="WP_009539359.1">
    <property type="nucleotide sequence ID" value="NZ_ANHY01000004.1"/>
</dbReference>
<organism evidence="12 13">
    <name type="scientific">Caenispirillum salinarum AK4</name>
    <dbReference type="NCBI Taxonomy" id="1238182"/>
    <lineage>
        <taxon>Bacteria</taxon>
        <taxon>Pseudomonadati</taxon>
        <taxon>Pseudomonadota</taxon>
        <taxon>Alphaproteobacteria</taxon>
        <taxon>Rhodospirillales</taxon>
        <taxon>Novispirillaceae</taxon>
        <taxon>Caenispirillum</taxon>
    </lineage>
</organism>
<dbReference type="SUPFAM" id="SSF46785">
    <property type="entry name" value="Winged helix' DNA-binding domain"/>
    <property type="match status" value="1"/>
</dbReference>
<keyword evidence="8 11" id="KW-0805">Transcription regulation</keyword>
<accession>K9HP94</accession>
<dbReference type="GO" id="GO:0005737">
    <property type="term" value="C:cytoplasm"/>
    <property type="evidence" value="ECO:0007669"/>
    <property type="project" value="UniProtKB-SubCell"/>
</dbReference>
<comment type="caution">
    <text evidence="12">The sequence shown here is derived from an EMBL/GenBank/DDBJ whole genome shotgun (WGS) entry which is preliminary data.</text>
</comment>
<keyword evidence="6 11" id="KW-0479">Metal-binding</keyword>
<dbReference type="GO" id="GO:0008270">
    <property type="term" value="F:zinc ion binding"/>
    <property type="evidence" value="ECO:0007669"/>
    <property type="project" value="TreeGrafter"/>
</dbReference>
<keyword evidence="13" id="KW-1185">Reference proteome</keyword>
<dbReference type="eggNOG" id="COG0735">
    <property type="taxonomic scope" value="Bacteria"/>
</dbReference>
<dbReference type="FunFam" id="1.10.10.10:FF:000007">
    <property type="entry name" value="Ferric uptake regulation protein"/>
    <property type="match status" value="1"/>
</dbReference>
<protein>
    <recommendedName>
        <fullName evidence="3 11">Ferric uptake regulation protein</fullName>
    </recommendedName>
</protein>
<evidence type="ECO:0000256" key="4">
    <source>
        <dbReference type="ARBA" id="ARBA00022490"/>
    </source>
</evidence>
<dbReference type="NCBIfam" id="NF045678">
    <property type="entry name" value="TransRegIrrA"/>
    <property type="match status" value="1"/>
</dbReference>
<evidence type="ECO:0000256" key="6">
    <source>
        <dbReference type="ARBA" id="ARBA00022723"/>
    </source>
</evidence>
<sequence length="137" mass="15056">MTSTCDTASLTDRLRAAGLRPTRQRVALARLLFGDGDRHLTAEQLHTMALTADVRVSLATVYNALHQFTDAGLLREIVVDSGRSYFDTNTTEHHHFYYESSGRLEDIPADQMTLSAVPAAPEGTAIKRVDVVVRVDG</sequence>
<evidence type="ECO:0000256" key="2">
    <source>
        <dbReference type="ARBA" id="ARBA00007957"/>
    </source>
</evidence>
<comment type="subcellular location">
    <subcellularLocation>
        <location evidence="1 11">Cytoplasm</location>
    </subcellularLocation>
</comment>
<evidence type="ECO:0000256" key="7">
    <source>
        <dbReference type="ARBA" id="ARBA00022833"/>
    </source>
</evidence>
<dbReference type="NCBIfam" id="NF045677">
    <property type="entry name" value="FeRespRegIrr"/>
    <property type="match status" value="1"/>
</dbReference>
<dbReference type="GO" id="GO:0045892">
    <property type="term" value="P:negative regulation of DNA-templated transcription"/>
    <property type="evidence" value="ECO:0007669"/>
    <property type="project" value="TreeGrafter"/>
</dbReference>
<dbReference type="GO" id="GO:0003700">
    <property type="term" value="F:DNA-binding transcription factor activity"/>
    <property type="evidence" value="ECO:0007669"/>
    <property type="project" value="UniProtKB-UniRule"/>
</dbReference>
<gene>
    <name evidence="11" type="primary">fur</name>
    <name evidence="12" type="ORF">C882_3162</name>
</gene>
<dbReference type="GO" id="GO:0000976">
    <property type="term" value="F:transcription cis-regulatory region binding"/>
    <property type="evidence" value="ECO:0007669"/>
    <property type="project" value="TreeGrafter"/>
</dbReference>
<evidence type="ECO:0000256" key="3">
    <source>
        <dbReference type="ARBA" id="ARBA00020910"/>
    </source>
</evidence>
<keyword evidence="5 11" id="KW-0678">Repressor</keyword>
<dbReference type="EMBL" id="ANHY01000004">
    <property type="protein sequence ID" value="EKV32098.1"/>
    <property type="molecule type" value="Genomic_DNA"/>
</dbReference>
<keyword evidence="9 11" id="KW-0238">DNA-binding</keyword>
<dbReference type="CDD" id="cd07153">
    <property type="entry name" value="Fur_like"/>
    <property type="match status" value="1"/>
</dbReference>
<dbReference type="Proteomes" id="UP000009881">
    <property type="component" value="Unassembled WGS sequence"/>
</dbReference>
<dbReference type="OrthoDB" id="9800477at2"/>
<comment type="subunit">
    <text evidence="11">Homodimer.</text>
</comment>
<keyword evidence="7 11" id="KW-0862">Zinc</keyword>
<dbReference type="PANTHER" id="PTHR33202">
    <property type="entry name" value="ZINC UPTAKE REGULATION PROTEIN"/>
    <property type="match status" value="1"/>
</dbReference>
<evidence type="ECO:0000313" key="13">
    <source>
        <dbReference type="Proteomes" id="UP000009881"/>
    </source>
</evidence>
<evidence type="ECO:0000256" key="5">
    <source>
        <dbReference type="ARBA" id="ARBA00022491"/>
    </source>
</evidence>
<evidence type="ECO:0000256" key="11">
    <source>
        <dbReference type="RuleBase" id="RU364037"/>
    </source>
</evidence>
<dbReference type="GO" id="GO:1900376">
    <property type="term" value="P:regulation of secondary metabolite biosynthetic process"/>
    <property type="evidence" value="ECO:0007669"/>
    <property type="project" value="TreeGrafter"/>
</dbReference>
<dbReference type="PANTHER" id="PTHR33202:SF7">
    <property type="entry name" value="FERRIC UPTAKE REGULATION PROTEIN"/>
    <property type="match status" value="1"/>
</dbReference>
<keyword evidence="11" id="KW-0408">Iron</keyword>
<dbReference type="InterPro" id="IPR036390">
    <property type="entry name" value="WH_DNA-bd_sf"/>
</dbReference>
<dbReference type="Gene3D" id="1.10.10.10">
    <property type="entry name" value="Winged helix-like DNA-binding domain superfamily/Winged helix DNA-binding domain"/>
    <property type="match status" value="1"/>
</dbReference>
<evidence type="ECO:0000256" key="8">
    <source>
        <dbReference type="ARBA" id="ARBA00023015"/>
    </source>
</evidence>
<dbReference type="PATRIC" id="fig|1238182.3.peg.910"/>
<comment type="similarity">
    <text evidence="2 11">Belongs to the Fur family.</text>
</comment>
<keyword evidence="4 11" id="KW-0963">Cytoplasm</keyword>
<evidence type="ECO:0000256" key="1">
    <source>
        <dbReference type="ARBA" id="ARBA00004496"/>
    </source>
</evidence>
<proteinExistence type="inferred from homology"/>
<dbReference type="AlphaFoldDB" id="K9HP94"/>
<evidence type="ECO:0000313" key="12">
    <source>
        <dbReference type="EMBL" id="EKV32098.1"/>
    </source>
</evidence>
<dbReference type="InterPro" id="IPR036388">
    <property type="entry name" value="WH-like_DNA-bd_sf"/>
</dbReference>
<dbReference type="Pfam" id="PF01475">
    <property type="entry name" value="FUR"/>
    <property type="match status" value="1"/>
</dbReference>
<dbReference type="InterPro" id="IPR002481">
    <property type="entry name" value="FUR"/>
</dbReference>
<reference evidence="12 13" key="1">
    <citation type="journal article" date="2013" name="Genome Announc.">
        <title>Draft Genome Sequence of an Alphaproteobacterium, Caenispirillum salinarum AK4(T), Isolated from a Solar Saltern.</title>
        <authorList>
            <person name="Khatri I."/>
            <person name="Singh A."/>
            <person name="Korpole S."/>
            <person name="Pinnaka A.K."/>
            <person name="Subramanian S."/>
        </authorList>
    </citation>
    <scope>NUCLEOTIDE SEQUENCE [LARGE SCALE GENOMIC DNA]</scope>
    <source>
        <strain evidence="12 13">AK4</strain>
    </source>
</reference>
<keyword evidence="10 11" id="KW-0804">Transcription</keyword>
<dbReference type="STRING" id="1238182.C882_3162"/>
<name>K9HP94_9PROT</name>
<evidence type="ECO:0000256" key="9">
    <source>
        <dbReference type="ARBA" id="ARBA00023125"/>
    </source>
</evidence>
<evidence type="ECO:0000256" key="10">
    <source>
        <dbReference type="ARBA" id="ARBA00023163"/>
    </source>
</evidence>